<protein>
    <submittedName>
        <fullName evidence="2">Uncharacterized protein</fullName>
    </submittedName>
</protein>
<keyword evidence="1" id="KW-0812">Transmembrane</keyword>
<dbReference type="Proteomes" id="UP001611415">
    <property type="component" value="Unassembled WGS sequence"/>
</dbReference>
<name>A0ABW7XAV0_9NOCA</name>
<dbReference type="EMBL" id="JBIRYO010000036">
    <property type="protein sequence ID" value="MFI2478267.1"/>
    <property type="molecule type" value="Genomic_DNA"/>
</dbReference>
<organism evidence="2 3">
    <name type="scientific">Nocardia xishanensis</name>
    <dbReference type="NCBI Taxonomy" id="238964"/>
    <lineage>
        <taxon>Bacteria</taxon>
        <taxon>Bacillati</taxon>
        <taxon>Actinomycetota</taxon>
        <taxon>Actinomycetes</taxon>
        <taxon>Mycobacteriales</taxon>
        <taxon>Nocardiaceae</taxon>
        <taxon>Nocardia</taxon>
    </lineage>
</organism>
<comment type="caution">
    <text evidence="2">The sequence shown here is derived from an EMBL/GenBank/DDBJ whole genome shotgun (WGS) entry which is preliminary data.</text>
</comment>
<feature type="transmembrane region" description="Helical" evidence="1">
    <location>
        <begin position="228"/>
        <end position="248"/>
    </location>
</feature>
<proteinExistence type="predicted"/>
<keyword evidence="3" id="KW-1185">Reference proteome</keyword>
<reference evidence="2 3" key="1">
    <citation type="submission" date="2024-10" db="EMBL/GenBank/DDBJ databases">
        <title>The Natural Products Discovery Center: Release of the First 8490 Sequenced Strains for Exploring Actinobacteria Biosynthetic Diversity.</title>
        <authorList>
            <person name="Kalkreuter E."/>
            <person name="Kautsar S.A."/>
            <person name="Yang D."/>
            <person name="Bader C.D."/>
            <person name="Teijaro C.N."/>
            <person name="Fluegel L."/>
            <person name="Davis C.M."/>
            <person name="Simpson J.R."/>
            <person name="Lauterbach L."/>
            <person name="Steele A.D."/>
            <person name="Gui C."/>
            <person name="Meng S."/>
            <person name="Li G."/>
            <person name="Viehrig K."/>
            <person name="Ye F."/>
            <person name="Su P."/>
            <person name="Kiefer A.F."/>
            <person name="Nichols A."/>
            <person name="Cepeda A.J."/>
            <person name="Yan W."/>
            <person name="Fan B."/>
            <person name="Jiang Y."/>
            <person name="Adhikari A."/>
            <person name="Zheng C.-J."/>
            <person name="Schuster L."/>
            <person name="Cowan T.M."/>
            <person name="Smanski M.J."/>
            <person name="Chevrette M.G."/>
            <person name="De Carvalho L.P.S."/>
            <person name="Shen B."/>
        </authorList>
    </citation>
    <scope>NUCLEOTIDE SEQUENCE [LARGE SCALE GENOMIC DNA]</scope>
    <source>
        <strain evidence="2 3">NPDC019275</strain>
    </source>
</reference>
<gene>
    <name evidence="2" type="ORF">ACH49W_33330</name>
</gene>
<accession>A0ABW7XAV0</accession>
<sequence>MHAVALADTGEKLLDRVLVHRVAKTYGDTKAHVAAAVETAMDEVAAEIGPEREIAGTAVAYRDAAERRAIVTQLASGPWRTASLLSAKSAHLSAAGAMTWLREFDDLLVCEVVQGHQAFTLVDRDRDRVLAAIAQTGSVSEESLGVAVMAAWDQFEAAAVRPDAVVLIGSAADAPVVRAAVDRFGAPVLPCRIASSAAALGAAMFAMDDVPELVDTLEETRGRRNTPAVFVTAGVVAAGLVVGGVYAVNNSTRSAVADARNAADARVVLDTGSSRGMTIDSSVQPGQFHPGGAPQDHVAVSDPQVFDLTGASQQVAQHWGGRFGPLTLEEYEAALESDPAAEPVLPGTGVPSTKVGAPNEAMLFPGEAPPPAPFTAEFYQWWDNHVRLLAQWASQQITQA</sequence>
<dbReference type="RefSeq" id="WP_357403057.1">
    <property type="nucleotide sequence ID" value="NZ_JBEYCD010000004.1"/>
</dbReference>
<evidence type="ECO:0000313" key="2">
    <source>
        <dbReference type="EMBL" id="MFI2478267.1"/>
    </source>
</evidence>
<evidence type="ECO:0000313" key="3">
    <source>
        <dbReference type="Proteomes" id="UP001611415"/>
    </source>
</evidence>
<keyword evidence="1" id="KW-1133">Transmembrane helix</keyword>
<keyword evidence="1" id="KW-0472">Membrane</keyword>
<evidence type="ECO:0000256" key="1">
    <source>
        <dbReference type="SAM" id="Phobius"/>
    </source>
</evidence>